<comment type="caution">
    <text evidence="1">The sequence shown here is derived from an EMBL/GenBank/DDBJ whole genome shotgun (WGS) entry which is preliminary data.</text>
</comment>
<accession>A0ABU3GX87</accession>
<organism evidence="1 2">
    <name type="scientific">Mucilaginibacter terrae</name>
    <dbReference type="NCBI Taxonomy" id="1955052"/>
    <lineage>
        <taxon>Bacteria</taxon>
        <taxon>Pseudomonadati</taxon>
        <taxon>Bacteroidota</taxon>
        <taxon>Sphingobacteriia</taxon>
        <taxon>Sphingobacteriales</taxon>
        <taxon>Sphingobacteriaceae</taxon>
        <taxon>Mucilaginibacter</taxon>
    </lineage>
</organism>
<keyword evidence="2" id="KW-1185">Reference proteome</keyword>
<dbReference type="EMBL" id="JAVLVU010000001">
    <property type="protein sequence ID" value="MDT3404373.1"/>
    <property type="molecule type" value="Genomic_DNA"/>
</dbReference>
<evidence type="ECO:0000313" key="1">
    <source>
        <dbReference type="EMBL" id="MDT3404373.1"/>
    </source>
</evidence>
<evidence type="ECO:0000313" key="2">
    <source>
        <dbReference type="Proteomes" id="UP001258315"/>
    </source>
</evidence>
<name>A0ABU3GX87_9SPHI</name>
<sequence>MYLNATPSLLTDLIKNNKYFLKVTYKTLRNVNSYRVFQKNLIFFSGREKIVSEQYFQLIDMAKYSFTNWLLPPFDP</sequence>
<dbReference type="Proteomes" id="UP001258315">
    <property type="component" value="Unassembled WGS sequence"/>
</dbReference>
<reference evidence="2" key="1">
    <citation type="submission" date="2023-07" db="EMBL/GenBank/DDBJ databases">
        <title>Functional and genomic diversity of the sorghum phyllosphere microbiome.</title>
        <authorList>
            <person name="Shade A."/>
        </authorList>
    </citation>
    <scope>NUCLEOTIDE SEQUENCE [LARGE SCALE GENOMIC DNA]</scope>
    <source>
        <strain evidence="2">SORGH_AS_0422</strain>
    </source>
</reference>
<protein>
    <submittedName>
        <fullName evidence="1">Uncharacterized protein</fullName>
    </submittedName>
</protein>
<gene>
    <name evidence="1" type="ORF">QE417_003445</name>
</gene>
<proteinExistence type="predicted"/>